<keyword evidence="5" id="KW-0176">Collagen</keyword>
<feature type="compositionally biased region" description="Low complexity" evidence="2">
    <location>
        <begin position="141"/>
        <end position="153"/>
    </location>
</feature>
<dbReference type="GO" id="GO:0005581">
    <property type="term" value="C:collagen trimer"/>
    <property type="evidence" value="ECO:0007669"/>
    <property type="project" value="UniProtKB-KW"/>
</dbReference>
<dbReference type="GO" id="GO:0042302">
    <property type="term" value="F:structural constituent of cuticle"/>
    <property type="evidence" value="ECO:0007669"/>
    <property type="project" value="InterPro"/>
</dbReference>
<evidence type="ECO:0000256" key="2">
    <source>
        <dbReference type="SAM" id="MobiDB-lite"/>
    </source>
</evidence>
<dbReference type="AlphaFoldDB" id="A0A0B2W1T8"/>
<feature type="compositionally biased region" description="Pro residues" evidence="2">
    <location>
        <begin position="282"/>
        <end position="296"/>
    </location>
</feature>
<organism evidence="5 6">
    <name type="scientific">Toxocara canis</name>
    <name type="common">Canine roundworm</name>
    <dbReference type="NCBI Taxonomy" id="6265"/>
    <lineage>
        <taxon>Eukaryota</taxon>
        <taxon>Metazoa</taxon>
        <taxon>Ecdysozoa</taxon>
        <taxon>Nematoda</taxon>
        <taxon>Chromadorea</taxon>
        <taxon>Rhabditida</taxon>
        <taxon>Spirurina</taxon>
        <taxon>Ascaridomorpha</taxon>
        <taxon>Ascaridoidea</taxon>
        <taxon>Toxocaridae</taxon>
        <taxon>Toxocara</taxon>
    </lineage>
</organism>
<keyword evidence="6" id="KW-1185">Reference proteome</keyword>
<dbReference type="Pfam" id="PF01484">
    <property type="entry name" value="Col_cuticle_N"/>
    <property type="match status" value="1"/>
</dbReference>
<feature type="compositionally biased region" description="Low complexity" evidence="2">
    <location>
        <begin position="192"/>
        <end position="208"/>
    </location>
</feature>
<feature type="region of interest" description="Disordered" evidence="2">
    <location>
        <begin position="83"/>
        <end position="103"/>
    </location>
</feature>
<comment type="caution">
    <text evidence="5">The sequence shown here is derived from an EMBL/GenBank/DDBJ whole genome shotgun (WGS) entry which is preliminary data.</text>
</comment>
<feature type="region of interest" description="Disordered" evidence="2">
    <location>
        <begin position="141"/>
        <end position="321"/>
    </location>
</feature>
<evidence type="ECO:0000256" key="1">
    <source>
        <dbReference type="ARBA" id="ARBA00022737"/>
    </source>
</evidence>
<dbReference type="OrthoDB" id="8939548at2759"/>
<accession>A0A0B2W1T8</accession>
<name>A0A0B2W1T8_TOXCA</name>
<keyword evidence="3" id="KW-0732">Signal</keyword>
<sequence length="333" mass="33817">MKVPTITFLASALSGLTLLISLVAVAHICRDVQAVWNEFDSEIATFKAITDDLWHDIVILGRVQGRRKRAIQVEPAIELPEGLDDSLESTDSGQFKDDVNPPQGVFETNPPSTAGVEAYPPGVHNAPPDSCRCNVENKCPAGASGPKGASGSPGEDGLPGVNGNPGVDADDTVPEKEEQLICFNCPPGAPGSPGATGRPGPRGMAGARGTDGAPGRNGQPGLPGEQGPPGPPGLDGPAGPQGAKGGDASRPVGLKGPKGPRGVAGAQGAFGEAGFNARMGEPGPPGPDGYPGPQGPPGLDGLPGTRGRRGRTGSDAEYCPCPNRRVKLRQIRI</sequence>
<gene>
    <name evidence="5" type="primary">sqt-1</name>
    <name evidence="5" type="ORF">Tcan_17798</name>
</gene>
<evidence type="ECO:0000256" key="3">
    <source>
        <dbReference type="SAM" id="SignalP"/>
    </source>
</evidence>
<protein>
    <submittedName>
        <fullName evidence="5">Cuticle collagen sqt-1</fullName>
    </submittedName>
</protein>
<evidence type="ECO:0000259" key="4">
    <source>
        <dbReference type="SMART" id="SM01088"/>
    </source>
</evidence>
<dbReference type="Proteomes" id="UP000031036">
    <property type="component" value="Unassembled WGS sequence"/>
</dbReference>
<feature type="signal peptide" evidence="3">
    <location>
        <begin position="1"/>
        <end position="34"/>
    </location>
</feature>
<evidence type="ECO:0000313" key="6">
    <source>
        <dbReference type="Proteomes" id="UP000031036"/>
    </source>
</evidence>
<proteinExistence type="predicted"/>
<feature type="compositionally biased region" description="Low complexity" evidence="2">
    <location>
        <begin position="263"/>
        <end position="281"/>
    </location>
</feature>
<feature type="domain" description="Nematode cuticle collagen N-terminal" evidence="4">
    <location>
        <begin position="5"/>
        <end position="57"/>
    </location>
</feature>
<dbReference type="InterPro" id="IPR008160">
    <property type="entry name" value="Collagen"/>
</dbReference>
<dbReference type="STRING" id="6265.A0A0B2W1T8"/>
<dbReference type="Pfam" id="PF01391">
    <property type="entry name" value="Collagen"/>
    <property type="match status" value="2"/>
</dbReference>
<reference evidence="5 6" key="1">
    <citation type="submission" date="2014-11" db="EMBL/GenBank/DDBJ databases">
        <title>Genetic blueprint of the zoonotic pathogen Toxocara canis.</title>
        <authorList>
            <person name="Zhu X.-Q."/>
            <person name="Korhonen P.K."/>
            <person name="Cai H."/>
            <person name="Young N.D."/>
            <person name="Nejsum P."/>
            <person name="von Samson-Himmelstjerna G."/>
            <person name="Boag P.R."/>
            <person name="Tan P."/>
            <person name="Li Q."/>
            <person name="Min J."/>
            <person name="Yang Y."/>
            <person name="Wang X."/>
            <person name="Fang X."/>
            <person name="Hall R.S."/>
            <person name="Hofmann A."/>
            <person name="Sternberg P.W."/>
            <person name="Jex A.R."/>
            <person name="Gasser R.B."/>
        </authorList>
    </citation>
    <scope>NUCLEOTIDE SEQUENCE [LARGE SCALE GENOMIC DNA]</scope>
    <source>
        <strain evidence="5">PN_DK_2014</strain>
    </source>
</reference>
<dbReference type="PANTHER" id="PTHR24637">
    <property type="entry name" value="COLLAGEN"/>
    <property type="match status" value="1"/>
</dbReference>
<evidence type="ECO:0000313" key="5">
    <source>
        <dbReference type="EMBL" id="KHN87582.1"/>
    </source>
</evidence>
<keyword evidence="1" id="KW-0677">Repeat</keyword>
<feature type="chain" id="PRO_5002080644" evidence="3">
    <location>
        <begin position="35"/>
        <end position="333"/>
    </location>
</feature>
<dbReference type="EMBL" id="JPKZ01000402">
    <property type="protein sequence ID" value="KHN87582.1"/>
    <property type="molecule type" value="Genomic_DNA"/>
</dbReference>
<dbReference type="PANTHER" id="PTHR24637:SF421">
    <property type="entry name" value="CUTICLE COLLAGEN DPY-2"/>
    <property type="match status" value="1"/>
</dbReference>
<dbReference type="Gene3D" id="1.20.5.320">
    <property type="entry name" value="6-Phosphogluconate Dehydrogenase, domain 3"/>
    <property type="match status" value="1"/>
</dbReference>
<dbReference type="InterPro" id="IPR002486">
    <property type="entry name" value="Col_cuticle_N"/>
</dbReference>
<dbReference type="SMART" id="SM01088">
    <property type="entry name" value="Col_cuticle_N"/>
    <property type="match status" value="1"/>
</dbReference>
<dbReference type="OMA" id="WHDIVIL"/>